<name>A0A6C0E4P7_9ZZZZ</name>
<evidence type="ECO:0000313" key="1">
    <source>
        <dbReference type="EMBL" id="QHT23748.1"/>
    </source>
</evidence>
<proteinExistence type="predicted"/>
<dbReference type="AlphaFoldDB" id="A0A6C0E4P7"/>
<organism evidence="1">
    <name type="scientific">viral metagenome</name>
    <dbReference type="NCBI Taxonomy" id="1070528"/>
    <lineage>
        <taxon>unclassified sequences</taxon>
        <taxon>metagenomes</taxon>
        <taxon>organismal metagenomes</taxon>
    </lineage>
</organism>
<dbReference type="EMBL" id="MN739735">
    <property type="protein sequence ID" value="QHT23748.1"/>
    <property type="molecule type" value="Genomic_DNA"/>
</dbReference>
<protein>
    <submittedName>
        <fullName evidence="1">Uncharacterized protein</fullName>
    </submittedName>
</protein>
<reference evidence="1" key="1">
    <citation type="journal article" date="2020" name="Nature">
        <title>Giant virus diversity and host interactions through global metagenomics.</title>
        <authorList>
            <person name="Schulz F."/>
            <person name="Roux S."/>
            <person name="Paez-Espino D."/>
            <person name="Jungbluth S."/>
            <person name="Walsh D.A."/>
            <person name="Denef V.J."/>
            <person name="McMahon K.D."/>
            <person name="Konstantinidis K.T."/>
            <person name="Eloe-Fadrosh E.A."/>
            <person name="Kyrpides N.C."/>
            <person name="Woyke T."/>
        </authorList>
    </citation>
    <scope>NUCLEOTIDE SEQUENCE</scope>
    <source>
        <strain evidence="1">GVMAG-M-3300023179-132</strain>
    </source>
</reference>
<sequence>MADIIELAFQAERLSNNNEQPDTTSSIDYDDEILLNYGEKSKTKYNIVLCEHYNGRIHGPVDRLEDQFLVISCFKKYDYDYISEMAEFYNDNYFNRFKQVTPHAFIRNYKSIITNENYIQPEIAECHYLTSGECICIKKTFWLRILQRKLKNLYKKKRD</sequence>
<accession>A0A6C0E4P7</accession>